<keyword evidence="1" id="KW-1133">Transmembrane helix</keyword>
<dbReference type="AlphaFoldDB" id="A0A6S6UNX6"/>
<accession>A0A6S6UNX6</accession>
<name>A0A6S6UNX6_9GAMM</name>
<feature type="transmembrane region" description="Helical" evidence="1">
    <location>
        <begin position="7"/>
        <end position="25"/>
    </location>
</feature>
<keyword evidence="1" id="KW-0812">Transmembrane</keyword>
<evidence type="ECO:0008006" key="3">
    <source>
        <dbReference type="Google" id="ProtNLM"/>
    </source>
</evidence>
<evidence type="ECO:0000256" key="1">
    <source>
        <dbReference type="SAM" id="Phobius"/>
    </source>
</evidence>
<gene>
    <name evidence="2" type="ORF">HELGO_WM25856</name>
</gene>
<protein>
    <recommendedName>
        <fullName evidence="3">DUF2834 domain-containing protein</fullName>
    </recommendedName>
</protein>
<evidence type="ECO:0000313" key="2">
    <source>
        <dbReference type="EMBL" id="CAA6830563.1"/>
    </source>
</evidence>
<reference evidence="2" key="1">
    <citation type="submission" date="2020-01" db="EMBL/GenBank/DDBJ databases">
        <authorList>
            <person name="Meier V. D."/>
            <person name="Meier V D."/>
        </authorList>
    </citation>
    <scope>NUCLEOTIDE SEQUENCE</scope>
    <source>
        <strain evidence="2">HLG_WM_MAG_09</strain>
    </source>
</reference>
<sequence>MKLIYGVLCVLGLVIPMWQFIPWFMEHGFDLVQFLNDASATRLATFAWADVLLTSVALLVFIVVEGGGRLRMSCILPGVIATFLVGPSLGLPLFLYLREVELNRKTA</sequence>
<organism evidence="2">
    <name type="scientific">uncultured Thiotrichaceae bacterium</name>
    <dbReference type="NCBI Taxonomy" id="298394"/>
    <lineage>
        <taxon>Bacteria</taxon>
        <taxon>Pseudomonadati</taxon>
        <taxon>Pseudomonadota</taxon>
        <taxon>Gammaproteobacteria</taxon>
        <taxon>Thiotrichales</taxon>
        <taxon>Thiotrichaceae</taxon>
        <taxon>environmental samples</taxon>
    </lineage>
</organism>
<proteinExistence type="predicted"/>
<keyword evidence="1" id="KW-0472">Membrane</keyword>
<feature type="transmembrane region" description="Helical" evidence="1">
    <location>
        <begin position="76"/>
        <end position="97"/>
    </location>
</feature>
<dbReference type="InterPro" id="IPR021362">
    <property type="entry name" value="DUF2834"/>
</dbReference>
<dbReference type="Pfam" id="PF11196">
    <property type="entry name" value="DUF2834"/>
    <property type="match status" value="1"/>
</dbReference>
<dbReference type="EMBL" id="CACVAT010000601">
    <property type="protein sequence ID" value="CAA6830563.1"/>
    <property type="molecule type" value="Genomic_DNA"/>
</dbReference>
<feature type="transmembrane region" description="Helical" evidence="1">
    <location>
        <begin position="45"/>
        <end position="64"/>
    </location>
</feature>